<feature type="binding site" evidence="7">
    <location>
        <position position="313"/>
    </location>
    <ligand>
        <name>substrate</name>
    </ligand>
</feature>
<dbReference type="HAMAP" id="MF_00536">
    <property type="entry name" value="PdxA"/>
    <property type="match status" value="1"/>
</dbReference>
<keyword evidence="9" id="KW-1185">Reference proteome</keyword>
<protein>
    <recommendedName>
        <fullName evidence="7">4-hydroxythreonine-4-phosphate dehydrogenase</fullName>
        <ecNumber evidence="7">1.1.1.262</ecNumber>
    </recommendedName>
    <alternativeName>
        <fullName evidence="7">4-(phosphohydroxy)-L-threonine dehydrogenase</fullName>
    </alternativeName>
</protein>
<comment type="catalytic activity">
    <reaction evidence="7">
        <text>4-(phosphooxy)-L-threonine + NAD(+) = 3-amino-2-oxopropyl phosphate + CO2 + NADH</text>
        <dbReference type="Rhea" id="RHEA:32275"/>
        <dbReference type="ChEBI" id="CHEBI:16526"/>
        <dbReference type="ChEBI" id="CHEBI:57279"/>
        <dbReference type="ChEBI" id="CHEBI:57540"/>
        <dbReference type="ChEBI" id="CHEBI:57945"/>
        <dbReference type="ChEBI" id="CHEBI:58452"/>
        <dbReference type="EC" id="1.1.1.262"/>
    </reaction>
</comment>
<dbReference type="EC" id="1.1.1.262" evidence="7"/>
<keyword evidence="7" id="KW-0170">Cobalt</keyword>
<comment type="similarity">
    <text evidence="7">Belongs to the PdxA family.</text>
</comment>
<feature type="binding site" evidence="7">
    <location>
        <position position="296"/>
    </location>
    <ligand>
        <name>a divalent metal cation</name>
        <dbReference type="ChEBI" id="CHEBI:60240"/>
        <note>ligand shared between dimeric partners</note>
    </ligand>
</feature>
<dbReference type="GO" id="GO:0008270">
    <property type="term" value="F:zinc ion binding"/>
    <property type="evidence" value="ECO:0007669"/>
    <property type="project" value="UniProtKB-UniRule"/>
</dbReference>
<dbReference type="GO" id="GO:0051287">
    <property type="term" value="F:NAD binding"/>
    <property type="evidence" value="ECO:0007669"/>
    <property type="project" value="InterPro"/>
</dbReference>
<keyword evidence="2 7" id="KW-0479">Metal-binding</keyword>
<proteinExistence type="inferred from homology"/>
<comment type="subcellular location">
    <subcellularLocation>
        <location evidence="7">Cytoplasm</location>
    </subcellularLocation>
</comment>
<feature type="binding site" evidence="7">
    <location>
        <position position="304"/>
    </location>
    <ligand>
        <name>substrate</name>
    </ligand>
</feature>
<feature type="binding site" evidence="7">
    <location>
        <position position="168"/>
    </location>
    <ligand>
        <name>substrate</name>
    </ligand>
</feature>
<comment type="subunit">
    <text evidence="7">Homodimer.</text>
</comment>
<dbReference type="GO" id="GO:0005737">
    <property type="term" value="C:cytoplasm"/>
    <property type="evidence" value="ECO:0007669"/>
    <property type="project" value="UniProtKB-SubCell"/>
</dbReference>
<dbReference type="NCBIfam" id="TIGR00557">
    <property type="entry name" value="pdxA"/>
    <property type="match status" value="1"/>
</dbReference>
<accession>A0A2R8CGT6</accession>
<dbReference type="Pfam" id="PF04166">
    <property type="entry name" value="PdxA"/>
    <property type="match status" value="1"/>
</dbReference>
<dbReference type="Proteomes" id="UP000244934">
    <property type="component" value="Unassembled WGS sequence"/>
</dbReference>
<keyword evidence="7" id="KW-0862">Zinc</keyword>
<comment type="miscellaneous">
    <text evidence="7">The active site is located at the dimer interface.</text>
</comment>
<dbReference type="InterPro" id="IPR037510">
    <property type="entry name" value="PdxA"/>
</dbReference>
<keyword evidence="5 7" id="KW-0520">NAD</keyword>
<reference evidence="9" key="1">
    <citation type="submission" date="2018-03" db="EMBL/GenBank/DDBJ databases">
        <authorList>
            <person name="Navarro De La Torre S."/>
        </authorList>
    </citation>
    <scope>NUCLEOTIDE SEQUENCE [LARGE SCALE GENOMIC DNA]</scope>
    <source>
        <strain evidence="9">EAod3</strain>
    </source>
</reference>
<organism evidence="8 9">
    <name type="scientific">Kushneria phyllosphaerae</name>
    <dbReference type="NCBI Taxonomy" id="2100822"/>
    <lineage>
        <taxon>Bacteria</taxon>
        <taxon>Pseudomonadati</taxon>
        <taxon>Pseudomonadota</taxon>
        <taxon>Gammaproteobacteria</taxon>
        <taxon>Oceanospirillales</taxon>
        <taxon>Halomonadaceae</taxon>
        <taxon>Kushneria</taxon>
    </lineage>
</organism>
<dbReference type="GO" id="GO:0000287">
    <property type="term" value="F:magnesium ion binding"/>
    <property type="evidence" value="ECO:0007669"/>
    <property type="project" value="UniProtKB-UniRule"/>
</dbReference>
<feature type="binding site" evidence="7">
    <location>
        <position position="197"/>
    </location>
    <ligand>
        <name>a divalent metal cation</name>
        <dbReference type="ChEBI" id="CHEBI:60240"/>
        <note>ligand shared between dimeric partners</note>
    </ligand>
</feature>
<dbReference type="GO" id="GO:0050570">
    <property type="term" value="F:4-hydroxythreonine-4-phosphate dehydrogenase activity"/>
    <property type="evidence" value="ECO:0007669"/>
    <property type="project" value="UniProtKB-UniRule"/>
</dbReference>
<comment type="cofactor">
    <cofactor evidence="7">
        <name>Zn(2+)</name>
        <dbReference type="ChEBI" id="CHEBI:29105"/>
    </cofactor>
    <cofactor evidence="7">
        <name>Mg(2+)</name>
        <dbReference type="ChEBI" id="CHEBI:18420"/>
    </cofactor>
    <cofactor evidence="7">
        <name>Co(2+)</name>
        <dbReference type="ChEBI" id="CHEBI:48828"/>
    </cofactor>
    <text evidence="7">Binds 1 divalent metal cation per subunit. Can use ions such as Zn(2+), Mg(2+) or Co(2+).</text>
</comment>
<gene>
    <name evidence="8" type="primary">pdxA2_1</name>
    <name evidence="7" type="synonym">pdxA</name>
    <name evidence="8" type="ORF">KSP9073_00115</name>
</gene>
<keyword evidence="1 7" id="KW-0963">Cytoplasm</keyword>
<dbReference type="UniPathway" id="UPA00244">
    <property type="reaction ID" value="UER00312"/>
</dbReference>
<evidence type="ECO:0000256" key="6">
    <source>
        <dbReference type="ARBA" id="ARBA00023096"/>
    </source>
</evidence>
<evidence type="ECO:0000313" key="8">
    <source>
        <dbReference type="EMBL" id="SPJ32115.1"/>
    </source>
</evidence>
<dbReference type="SUPFAM" id="SSF53659">
    <property type="entry name" value="Isocitrate/Isopropylmalate dehydrogenase-like"/>
    <property type="match status" value="1"/>
</dbReference>
<keyword evidence="3 7" id="KW-0521">NADP</keyword>
<feature type="binding site" evidence="7">
    <location>
        <position position="167"/>
    </location>
    <ligand>
        <name>substrate</name>
    </ligand>
</feature>
<evidence type="ECO:0000256" key="1">
    <source>
        <dbReference type="ARBA" id="ARBA00022490"/>
    </source>
</evidence>
<dbReference type="AlphaFoldDB" id="A0A2R8CGT6"/>
<dbReference type="GO" id="GO:0050897">
    <property type="term" value="F:cobalt ion binding"/>
    <property type="evidence" value="ECO:0007669"/>
    <property type="project" value="UniProtKB-UniRule"/>
</dbReference>
<keyword evidence="6 7" id="KW-0664">Pyridoxine biosynthesis</keyword>
<dbReference type="GO" id="GO:0042823">
    <property type="term" value="P:pyridoxal phosphate biosynthetic process"/>
    <property type="evidence" value="ECO:0007669"/>
    <property type="project" value="UniProtKB-UniRule"/>
</dbReference>
<evidence type="ECO:0000256" key="4">
    <source>
        <dbReference type="ARBA" id="ARBA00023002"/>
    </source>
</evidence>
<dbReference type="GO" id="GO:0008615">
    <property type="term" value="P:pyridoxine biosynthetic process"/>
    <property type="evidence" value="ECO:0007669"/>
    <property type="project" value="UniProtKB-UniRule"/>
</dbReference>
<dbReference type="InterPro" id="IPR005255">
    <property type="entry name" value="PdxA_fam"/>
</dbReference>
<evidence type="ECO:0000313" key="9">
    <source>
        <dbReference type="Proteomes" id="UP000244934"/>
    </source>
</evidence>
<dbReference type="EMBL" id="ONZI01000001">
    <property type="protein sequence ID" value="SPJ32115.1"/>
    <property type="molecule type" value="Genomic_DNA"/>
</dbReference>
<keyword evidence="7" id="KW-0460">Magnesium</keyword>
<feature type="binding site" evidence="7">
    <location>
        <position position="241"/>
    </location>
    <ligand>
        <name>a divalent metal cation</name>
        <dbReference type="ChEBI" id="CHEBI:60240"/>
        <note>ligand shared between dimeric partners</note>
    </ligand>
</feature>
<evidence type="ECO:0000256" key="5">
    <source>
        <dbReference type="ARBA" id="ARBA00023027"/>
    </source>
</evidence>
<evidence type="ECO:0000256" key="2">
    <source>
        <dbReference type="ARBA" id="ARBA00022723"/>
    </source>
</evidence>
<sequence>MALSIIAAHDRVLRAHVYKRPPSMSASHSAPIAITMGDPAGVGPEIITRLACLPRTSDTPLLVIGDIERLRAMAERLGLALTLVPIQHPSELGTHGVTPGRLAVLPAGPSLPPDLPYGRVDARAGAAAYSYVSRAIDFALEGAISAIVTAPLNKAAMAAAGITYPGHTEILADRAGTQDFGMMLANDELRVMLVSIHLSLRQAIDAVTPERELRAIRLAARACHAYGIEHPRIAVAGLNPHAGEGGLFGEEDEDTIAPAIARAREEGIDASGPWPGDTVFMNARRGHFDAVVAQYHDQGLIPVKYLGVENGVNITVGLPFVRTSVDHGTAFDIAGTGRADPSSLLYALKQAEAMVRAGAGNRPIGCNIGQR</sequence>
<name>A0A2R8CGT6_9GAMM</name>
<keyword evidence="4 7" id="KW-0560">Oxidoreductase</keyword>
<evidence type="ECO:0000256" key="7">
    <source>
        <dbReference type="HAMAP-Rule" id="MF_00536"/>
    </source>
</evidence>
<dbReference type="PANTHER" id="PTHR30004:SF6">
    <property type="entry name" value="D-THREONATE 4-PHOSPHATE DEHYDROGENASE"/>
    <property type="match status" value="1"/>
</dbReference>
<comment type="pathway">
    <text evidence="7">Cofactor biosynthesis; pyridoxine 5'-phosphate biosynthesis; pyridoxine 5'-phosphate from D-erythrose 4-phosphate: step 4/5.</text>
</comment>
<dbReference type="PANTHER" id="PTHR30004">
    <property type="entry name" value="4-HYDROXYTHREONINE-4-PHOSPHATE DEHYDROGENASE"/>
    <property type="match status" value="1"/>
</dbReference>
<feature type="binding site" evidence="7">
    <location>
        <position position="322"/>
    </location>
    <ligand>
        <name>substrate</name>
    </ligand>
</feature>
<evidence type="ECO:0000256" key="3">
    <source>
        <dbReference type="ARBA" id="ARBA00022857"/>
    </source>
</evidence>
<dbReference type="Gene3D" id="3.40.718.10">
    <property type="entry name" value="Isopropylmalate Dehydrogenase"/>
    <property type="match status" value="1"/>
</dbReference>
<comment type="function">
    <text evidence="7">Catalyzes the NAD(P)-dependent oxidation of 4-(phosphooxy)-L-threonine (HTP) into 2-amino-3-oxo-4-(phosphooxy)butyric acid which spontaneously decarboxylates to form 3-amino-2-oxopropyl phosphate (AHAP).</text>
</comment>